<keyword evidence="2 6" id="KW-0812">Transmembrane</keyword>
<evidence type="ECO:0000259" key="7">
    <source>
        <dbReference type="Pfam" id="PF20684"/>
    </source>
</evidence>
<keyword evidence="4 6" id="KW-0472">Membrane</keyword>
<evidence type="ECO:0000256" key="3">
    <source>
        <dbReference type="ARBA" id="ARBA00022989"/>
    </source>
</evidence>
<evidence type="ECO:0000256" key="4">
    <source>
        <dbReference type="ARBA" id="ARBA00023136"/>
    </source>
</evidence>
<dbReference type="InterPro" id="IPR052337">
    <property type="entry name" value="SAT4-like"/>
</dbReference>
<dbReference type="Pfam" id="PF20684">
    <property type="entry name" value="Fung_rhodopsin"/>
    <property type="match status" value="1"/>
</dbReference>
<feature type="transmembrane region" description="Helical" evidence="6">
    <location>
        <begin position="193"/>
        <end position="213"/>
    </location>
</feature>
<keyword evidence="9" id="KW-1185">Reference proteome</keyword>
<evidence type="ECO:0000256" key="6">
    <source>
        <dbReference type="SAM" id="Phobius"/>
    </source>
</evidence>
<dbReference type="PANTHER" id="PTHR33048:SF129">
    <property type="entry name" value="INTEGRAL MEMBRANE PROTEIN-RELATED"/>
    <property type="match status" value="1"/>
</dbReference>
<keyword evidence="3 6" id="KW-1133">Transmembrane helix</keyword>
<evidence type="ECO:0000313" key="8">
    <source>
        <dbReference type="EMBL" id="KAK3896409.1"/>
    </source>
</evidence>
<sequence length="260" mass="28974">MRSLPIEVIASWPKPNYINPDTRPPDPIVGGVITLSAALIFLGLRIYVRLGIMYKTELDDWVMVVAADLTLPILIAGRQASYAAQALFIPAALLVKISILLSYLRIAPQNSMFRRLSRTPTITSTNPFSTKPKLTSASPLSSYWNLARMTIDCIDETLPLFAYAYLSVVYDFFVWALPLPTIYRAGLPLSQRLALIALFSVGLFVVVAAAIRIYYLDVVLRQTYDVTWEGSHLWLWTAVEANLGIICGCVLWLKSLMGKS</sequence>
<protein>
    <recommendedName>
        <fullName evidence="7">Rhodopsin domain-containing protein</fullName>
    </recommendedName>
</protein>
<evidence type="ECO:0000256" key="1">
    <source>
        <dbReference type="ARBA" id="ARBA00004141"/>
    </source>
</evidence>
<comment type="similarity">
    <text evidence="5">Belongs to the SAT4 family.</text>
</comment>
<feature type="transmembrane region" description="Helical" evidence="6">
    <location>
        <begin position="60"/>
        <end position="77"/>
    </location>
</feature>
<comment type="caution">
    <text evidence="8">The sequence shown here is derived from an EMBL/GenBank/DDBJ whole genome shotgun (WGS) entry which is preliminary data.</text>
</comment>
<dbReference type="EMBL" id="MU856686">
    <property type="protein sequence ID" value="KAK3896409.1"/>
    <property type="molecule type" value="Genomic_DNA"/>
</dbReference>
<evidence type="ECO:0000256" key="2">
    <source>
        <dbReference type="ARBA" id="ARBA00022692"/>
    </source>
</evidence>
<dbReference type="AlphaFoldDB" id="A0AAN6M9H7"/>
<evidence type="ECO:0000313" key="9">
    <source>
        <dbReference type="Proteomes" id="UP001303889"/>
    </source>
</evidence>
<dbReference type="PANTHER" id="PTHR33048">
    <property type="entry name" value="PTH11-LIKE INTEGRAL MEMBRANE PROTEIN (AFU_ORTHOLOGUE AFUA_5G11245)"/>
    <property type="match status" value="1"/>
</dbReference>
<evidence type="ECO:0000256" key="5">
    <source>
        <dbReference type="ARBA" id="ARBA00038359"/>
    </source>
</evidence>
<dbReference type="InterPro" id="IPR049326">
    <property type="entry name" value="Rhodopsin_dom_fungi"/>
</dbReference>
<gene>
    <name evidence="8" type="ORF">C8A05DRAFT_48487</name>
</gene>
<comment type="subcellular location">
    <subcellularLocation>
        <location evidence="1">Membrane</location>
        <topology evidence="1">Multi-pass membrane protein</topology>
    </subcellularLocation>
</comment>
<proteinExistence type="inferred from homology"/>
<organism evidence="8 9">
    <name type="scientific">Staphylotrichum tortipilum</name>
    <dbReference type="NCBI Taxonomy" id="2831512"/>
    <lineage>
        <taxon>Eukaryota</taxon>
        <taxon>Fungi</taxon>
        <taxon>Dikarya</taxon>
        <taxon>Ascomycota</taxon>
        <taxon>Pezizomycotina</taxon>
        <taxon>Sordariomycetes</taxon>
        <taxon>Sordariomycetidae</taxon>
        <taxon>Sordariales</taxon>
        <taxon>Chaetomiaceae</taxon>
        <taxon>Staphylotrichum</taxon>
    </lineage>
</organism>
<reference evidence="8" key="2">
    <citation type="submission" date="2023-05" db="EMBL/GenBank/DDBJ databases">
        <authorList>
            <consortium name="Lawrence Berkeley National Laboratory"/>
            <person name="Steindorff A."/>
            <person name="Hensen N."/>
            <person name="Bonometti L."/>
            <person name="Westerberg I."/>
            <person name="Brannstrom I.O."/>
            <person name="Guillou S."/>
            <person name="Cros-Aarteil S."/>
            <person name="Calhoun S."/>
            <person name="Haridas S."/>
            <person name="Kuo A."/>
            <person name="Mondo S."/>
            <person name="Pangilinan J."/>
            <person name="Riley R."/>
            <person name="Labutti K."/>
            <person name="Andreopoulos B."/>
            <person name="Lipzen A."/>
            <person name="Chen C."/>
            <person name="Yanf M."/>
            <person name="Daum C."/>
            <person name="Ng V."/>
            <person name="Clum A."/>
            <person name="Ohm R."/>
            <person name="Martin F."/>
            <person name="Silar P."/>
            <person name="Natvig D."/>
            <person name="Lalanne C."/>
            <person name="Gautier V."/>
            <person name="Ament-Velasquez S.L."/>
            <person name="Kruys A."/>
            <person name="Hutchinson M.I."/>
            <person name="Powell A.J."/>
            <person name="Barry K."/>
            <person name="Miller A.N."/>
            <person name="Grigoriev I.V."/>
            <person name="Debuchy R."/>
            <person name="Gladieux P."/>
            <person name="Thoren M.H."/>
            <person name="Johannesson H."/>
        </authorList>
    </citation>
    <scope>NUCLEOTIDE SEQUENCE</scope>
    <source>
        <strain evidence="8">CBS 103.79</strain>
    </source>
</reference>
<dbReference type="GO" id="GO:0016020">
    <property type="term" value="C:membrane"/>
    <property type="evidence" value="ECO:0007669"/>
    <property type="project" value="UniProtKB-SubCell"/>
</dbReference>
<reference evidence="8" key="1">
    <citation type="journal article" date="2023" name="Mol. Phylogenet. Evol.">
        <title>Genome-scale phylogeny and comparative genomics of the fungal order Sordariales.</title>
        <authorList>
            <person name="Hensen N."/>
            <person name="Bonometti L."/>
            <person name="Westerberg I."/>
            <person name="Brannstrom I.O."/>
            <person name="Guillou S."/>
            <person name="Cros-Aarteil S."/>
            <person name="Calhoun S."/>
            <person name="Haridas S."/>
            <person name="Kuo A."/>
            <person name="Mondo S."/>
            <person name="Pangilinan J."/>
            <person name="Riley R."/>
            <person name="LaButti K."/>
            <person name="Andreopoulos B."/>
            <person name="Lipzen A."/>
            <person name="Chen C."/>
            <person name="Yan M."/>
            <person name="Daum C."/>
            <person name="Ng V."/>
            <person name="Clum A."/>
            <person name="Steindorff A."/>
            <person name="Ohm R.A."/>
            <person name="Martin F."/>
            <person name="Silar P."/>
            <person name="Natvig D.O."/>
            <person name="Lalanne C."/>
            <person name="Gautier V."/>
            <person name="Ament-Velasquez S.L."/>
            <person name="Kruys A."/>
            <person name="Hutchinson M.I."/>
            <person name="Powell A.J."/>
            <person name="Barry K."/>
            <person name="Miller A.N."/>
            <person name="Grigoriev I.V."/>
            <person name="Debuchy R."/>
            <person name="Gladieux P."/>
            <person name="Hiltunen Thoren M."/>
            <person name="Johannesson H."/>
        </authorList>
    </citation>
    <scope>NUCLEOTIDE SEQUENCE</scope>
    <source>
        <strain evidence="8">CBS 103.79</strain>
    </source>
</reference>
<name>A0AAN6M9H7_9PEZI</name>
<feature type="transmembrane region" description="Helical" evidence="6">
    <location>
        <begin position="28"/>
        <end position="48"/>
    </location>
</feature>
<accession>A0AAN6M9H7</accession>
<feature type="transmembrane region" description="Helical" evidence="6">
    <location>
        <begin position="83"/>
        <end position="106"/>
    </location>
</feature>
<feature type="domain" description="Rhodopsin" evidence="7">
    <location>
        <begin position="45"/>
        <end position="257"/>
    </location>
</feature>
<dbReference type="Proteomes" id="UP001303889">
    <property type="component" value="Unassembled WGS sequence"/>
</dbReference>